<accession>A0A381YUV1</accession>
<evidence type="ECO:0000313" key="2">
    <source>
        <dbReference type="EMBL" id="SVA80247.1"/>
    </source>
</evidence>
<dbReference type="Pfam" id="PF00581">
    <property type="entry name" value="Rhodanese"/>
    <property type="match status" value="1"/>
</dbReference>
<dbReference type="SMART" id="SM00450">
    <property type="entry name" value="RHOD"/>
    <property type="match status" value="1"/>
</dbReference>
<dbReference type="PANTHER" id="PTHR43084">
    <property type="entry name" value="PERSULFIDE DIOXYGENASE ETHE1"/>
    <property type="match status" value="1"/>
</dbReference>
<dbReference type="Pfam" id="PF00753">
    <property type="entry name" value="Lactamase_B"/>
    <property type="match status" value="1"/>
</dbReference>
<dbReference type="GO" id="GO:0050313">
    <property type="term" value="F:sulfur dioxygenase activity"/>
    <property type="evidence" value="ECO:0007669"/>
    <property type="project" value="InterPro"/>
</dbReference>
<organism evidence="2">
    <name type="scientific">marine metagenome</name>
    <dbReference type="NCBI Taxonomy" id="408172"/>
    <lineage>
        <taxon>unclassified sequences</taxon>
        <taxon>metagenomes</taxon>
        <taxon>ecological metagenomes</taxon>
    </lineage>
</organism>
<dbReference type="InterPro" id="IPR044528">
    <property type="entry name" value="POD-like_MBL-fold"/>
</dbReference>
<dbReference type="Gene3D" id="3.60.15.10">
    <property type="entry name" value="Ribonuclease Z/Hydroxyacylglutathione hydrolase-like"/>
    <property type="match status" value="1"/>
</dbReference>
<dbReference type="InterPro" id="IPR051682">
    <property type="entry name" value="Mito_Persulfide_Diox"/>
</dbReference>
<sequence>MSAAPPPFSAEQLFSDLFGEVDFHLLDVRNEEDFQRFQVEGPFPFGMSNIPYFDFMEEEEASVAKVPKGSPVRIVCAKEGSALYVADILSSHGFADVSYLSAGIKSWGELLTPVRLNPKSDSFSLYQFIRPGKGCLSYGVLYDGELAIIDPSRNLHYYRNFARAHGAVITEVIETHAHADHLSGGPQLSQSQEAVMMAQELDFPDSPFTYRRLEDGENYCLCKNGPEMALFHTPGHTEGSVTCFIDGRYLITGDTLFIISAGRPDLGGKAEAWAFDLYETLLEKYADFPGDAQVMPAHYVSWEEADELHRFAAPLKELWNANPIFSLSSEKEFVQFICDNMRESPEVYIDIKKVNRGLMRLTEQEADIMDLGKNECAASHYDAD</sequence>
<feature type="domain" description="Rhodanese" evidence="1">
    <location>
        <begin position="19"/>
        <end position="113"/>
    </location>
</feature>
<protein>
    <recommendedName>
        <fullName evidence="1">Rhodanese domain-containing protein</fullName>
    </recommendedName>
</protein>
<dbReference type="InterPro" id="IPR001763">
    <property type="entry name" value="Rhodanese-like_dom"/>
</dbReference>
<dbReference type="CDD" id="cd07724">
    <property type="entry name" value="POD-like_MBL-fold"/>
    <property type="match status" value="1"/>
</dbReference>
<dbReference type="SUPFAM" id="SSF52821">
    <property type="entry name" value="Rhodanese/Cell cycle control phosphatase"/>
    <property type="match status" value="1"/>
</dbReference>
<dbReference type="SUPFAM" id="SSF56281">
    <property type="entry name" value="Metallo-hydrolase/oxidoreductase"/>
    <property type="match status" value="1"/>
</dbReference>
<dbReference type="Gene3D" id="3.40.250.10">
    <property type="entry name" value="Rhodanese-like domain"/>
    <property type="match status" value="1"/>
</dbReference>
<dbReference type="PROSITE" id="PS50206">
    <property type="entry name" value="RHODANESE_3"/>
    <property type="match status" value="1"/>
</dbReference>
<name>A0A381YUV1_9ZZZZ</name>
<proteinExistence type="predicted"/>
<dbReference type="EMBL" id="UINC01019006">
    <property type="protein sequence ID" value="SVA80247.1"/>
    <property type="molecule type" value="Genomic_DNA"/>
</dbReference>
<gene>
    <name evidence="2" type="ORF">METZ01_LOCUS133101</name>
</gene>
<dbReference type="InterPro" id="IPR036866">
    <property type="entry name" value="RibonucZ/Hydroxyglut_hydro"/>
</dbReference>
<evidence type="ECO:0000259" key="1">
    <source>
        <dbReference type="PROSITE" id="PS50206"/>
    </source>
</evidence>
<dbReference type="InterPro" id="IPR036873">
    <property type="entry name" value="Rhodanese-like_dom_sf"/>
</dbReference>
<reference evidence="2" key="1">
    <citation type="submission" date="2018-05" db="EMBL/GenBank/DDBJ databases">
        <authorList>
            <person name="Lanie J.A."/>
            <person name="Ng W.-L."/>
            <person name="Kazmierczak K.M."/>
            <person name="Andrzejewski T.M."/>
            <person name="Davidsen T.M."/>
            <person name="Wayne K.J."/>
            <person name="Tettelin H."/>
            <person name="Glass J.I."/>
            <person name="Rusch D."/>
            <person name="Podicherti R."/>
            <person name="Tsui H.-C.T."/>
            <person name="Winkler M.E."/>
        </authorList>
    </citation>
    <scope>NUCLEOTIDE SEQUENCE</scope>
</reference>
<dbReference type="SMART" id="SM00849">
    <property type="entry name" value="Lactamase_B"/>
    <property type="match status" value="1"/>
</dbReference>
<dbReference type="GO" id="GO:0006749">
    <property type="term" value="P:glutathione metabolic process"/>
    <property type="evidence" value="ECO:0007669"/>
    <property type="project" value="InterPro"/>
</dbReference>
<dbReference type="PANTHER" id="PTHR43084:SF7">
    <property type="entry name" value="BETA-LACTAMASE DOMAIN PROTEIN"/>
    <property type="match status" value="1"/>
</dbReference>
<dbReference type="AlphaFoldDB" id="A0A381YUV1"/>
<dbReference type="GO" id="GO:0070813">
    <property type="term" value="P:hydrogen sulfide metabolic process"/>
    <property type="evidence" value="ECO:0007669"/>
    <property type="project" value="TreeGrafter"/>
</dbReference>
<dbReference type="InterPro" id="IPR001279">
    <property type="entry name" value="Metallo-B-lactamas"/>
</dbReference>